<dbReference type="GeneID" id="115260805"/>
<feature type="compositionally biased region" description="Polar residues" evidence="1">
    <location>
        <begin position="144"/>
        <end position="153"/>
    </location>
</feature>
<sequence length="368" mass="40583">MNAKSTGTYSDVCSAQPGGCVNSSHPDPSVTRKSSFFVNDSSQNKRSSRIALLLKLHEEERAIQQREFEAERRALEQEREWQRKYNLLVDQLLERRNTIKRNRNVVDRAVVAKQSVQPPDPSGNNSSSDDDNKSLTADRVGATDDTTVESSQRSHQKNMVICVEQQPNQSLPPLLPPVRADYPADQLHLDGIQQRCARAFSETMPKKRITIADSVMPTEGRTIPALPHEAISTKPNNQTLSVKIKPSSVSPPKCSLSVSEGNIIHLDQGVNEALYINGMQSRAPPAVVDPNVPDPAPPPLRLDVRSPRLLLSADGTLKCVGVFDGLTQLTSVKVKRLSDFPIELLSNGNVVMYISKPDCVLDVLLTTR</sequence>
<proteinExistence type="predicted"/>
<organism evidence="2 3">
    <name type="scientific">Aedes albopictus</name>
    <name type="common">Asian tiger mosquito</name>
    <name type="synonym">Stegomyia albopicta</name>
    <dbReference type="NCBI Taxonomy" id="7160"/>
    <lineage>
        <taxon>Eukaryota</taxon>
        <taxon>Metazoa</taxon>
        <taxon>Ecdysozoa</taxon>
        <taxon>Arthropoda</taxon>
        <taxon>Hexapoda</taxon>
        <taxon>Insecta</taxon>
        <taxon>Pterygota</taxon>
        <taxon>Neoptera</taxon>
        <taxon>Endopterygota</taxon>
        <taxon>Diptera</taxon>
        <taxon>Nematocera</taxon>
        <taxon>Culicoidea</taxon>
        <taxon>Culicidae</taxon>
        <taxon>Culicinae</taxon>
        <taxon>Aedini</taxon>
        <taxon>Aedes</taxon>
        <taxon>Stegomyia</taxon>
    </lineage>
</organism>
<protein>
    <submittedName>
        <fullName evidence="2">Uncharacterized protein</fullName>
    </submittedName>
</protein>
<dbReference type="Proteomes" id="UP000069940">
    <property type="component" value="Unassembled WGS sequence"/>
</dbReference>
<accession>A0ABM1XP48</accession>
<feature type="region of interest" description="Disordered" evidence="1">
    <location>
        <begin position="110"/>
        <end position="156"/>
    </location>
</feature>
<dbReference type="RefSeq" id="XP_062701070.1">
    <property type="nucleotide sequence ID" value="XM_062845086.1"/>
</dbReference>
<reference evidence="2" key="2">
    <citation type="submission" date="2025-05" db="UniProtKB">
        <authorList>
            <consortium name="EnsemblMetazoa"/>
        </authorList>
    </citation>
    <scope>IDENTIFICATION</scope>
    <source>
        <strain evidence="2">Foshan</strain>
    </source>
</reference>
<keyword evidence="3" id="KW-1185">Reference proteome</keyword>
<name>A0ABM1XP48_AEDAL</name>
<evidence type="ECO:0000313" key="3">
    <source>
        <dbReference type="Proteomes" id="UP000069940"/>
    </source>
</evidence>
<dbReference type="EnsemblMetazoa" id="AALFPA23_001491.R38661">
    <property type="protein sequence ID" value="AALFPA23_001491.P38661"/>
    <property type="gene ID" value="AALFPA23_001491"/>
</dbReference>
<evidence type="ECO:0000256" key="1">
    <source>
        <dbReference type="SAM" id="MobiDB-lite"/>
    </source>
</evidence>
<reference evidence="3" key="1">
    <citation type="journal article" date="2015" name="Proc. Natl. Acad. Sci. U.S.A.">
        <title>Genome sequence of the Asian Tiger mosquito, Aedes albopictus, reveals insights into its biology, genetics, and evolution.</title>
        <authorList>
            <person name="Chen X.G."/>
            <person name="Jiang X."/>
            <person name="Gu J."/>
            <person name="Xu M."/>
            <person name="Wu Y."/>
            <person name="Deng Y."/>
            <person name="Zhang C."/>
            <person name="Bonizzoni M."/>
            <person name="Dermauw W."/>
            <person name="Vontas J."/>
            <person name="Armbruster P."/>
            <person name="Huang X."/>
            <person name="Yang Y."/>
            <person name="Zhang H."/>
            <person name="He W."/>
            <person name="Peng H."/>
            <person name="Liu Y."/>
            <person name="Wu K."/>
            <person name="Chen J."/>
            <person name="Lirakis M."/>
            <person name="Topalis P."/>
            <person name="Van Leeuwen T."/>
            <person name="Hall A.B."/>
            <person name="Jiang X."/>
            <person name="Thorpe C."/>
            <person name="Mueller R.L."/>
            <person name="Sun C."/>
            <person name="Waterhouse R.M."/>
            <person name="Yan G."/>
            <person name="Tu Z.J."/>
            <person name="Fang X."/>
            <person name="James A.A."/>
        </authorList>
    </citation>
    <scope>NUCLEOTIDE SEQUENCE [LARGE SCALE GENOMIC DNA]</scope>
    <source>
        <strain evidence="3">Foshan</strain>
    </source>
</reference>
<evidence type="ECO:0000313" key="2">
    <source>
        <dbReference type="EnsemblMetazoa" id="AALFPA23_001491.P38661"/>
    </source>
</evidence>